<sequence length="224" mass="24609">MAHNDLLDSWVSNLIGLTPAVEPASTLRAGETLLARWTEPHRHYHTLQHLTEMLAALDTLSAAACLDPRELHLARVAAWLHDAVYEVHAPAGDSERASAQLARNLLVSLRVGRSDVDVVEALILLTIDHGTGLPGALADVFTDADLWILAASPDRFDAYCSQVRAEYASVPEASYNQARSAILASLVDRHEVYRTSFGRAEWTVTARENVAREIDRLGHPHGIR</sequence>
<dbReference type="AlphaFoldDB" id="A0A839N3D2"/>
<dbReference type="GO" id="GO:0016787">
    <property type="term" value="F:hydrolase activity"/>
    <property type="evidence" value="ECO:0007669"/>
    <property type="project" value="UniProtKB-KW"/>
</dbReference>
<proteinExistence type="predicted"/>
<protein>
    <submittedName>
        <fullName evidence="1">Putative metal-dependent HD superfamily phosphohydrolase</fullName>
    </submittedName>
</protein>
<keyword evidence="2" id="KW-1185">Reference proteome</keyword>
<dbReference type="Proteomes" id="UP000559182">
    <property type="component" value="Unassembled WGS sequence"/>
</dbReference>
<dbReference type="PANTHER" id="PTHR21174">
    <property type="match status" value="1"/>
</dbReference>
<accession>A0A839N3D2</accession>
<evidence type="ECO:0000313" key="2">
    <source>
        <dbReference type="Proteomes" id="UP000559182"/>
    </source>
</evidence>
<dbReference type="RefSeq" id="WP_183318571.1">
    <property type="nucleotide sequence ID" value="NZ_JACHVQ010000001.1"/>
</dbReference>
<dbReference type="InterPro" id="IPR009218">
    <property type="entry name" value="HD_phosphohydro"/>
</dbReference>
<reference evidence="1 2" key="1">
    <citation type="submission" date="2020-08" db="EMBL/GenBank/DDBJ databases">
        <title>Sequencing the genomes of 1000 actinobacteria strains.</title>
        <authorList>
            <person name="Klenk H.-P."/>
        </authorList>
    </citation>
    <scope>NUCLEOTIDE SEQUENCE [LARGE SCALE GENOMIC DNA]</scope>
    <source>
        <strain evidence="1 2">DSM 105369</strain>
    </source>
</reference>
<dbReference type="Gene3D" id="1.10.3210.10">
    <property type="entry name" value="Hypothetical protein af1432"/>
    <property type="match status" value="1"/>
</dbReference>
<dbReference type="PANTHER" id="PTHR21174:SF0">
    <property type="entry name" value="HD PHOSPHOHYDROLASE FAMILY PROTEIN-RELATED"/>
    <property type="match status" value="1"/>
</dbReference>
<dbReference type="SUPFAM" id="SSF109604">
    <property type="entry name" value="HD-domain/PDEase-like"/>
    <property type="match status" value="1"/>
</dbReference>
<dbReference type="PIRSF" id="PIRSF035170">
    <property type="entry name" value="HD_phosphohydro"/>
    <property type="match status" value="1"/>
</dbReference>
<gene>
    <name evidence="1" type="ORF">FHU39_000447</name>
</gene>
<organism evidence="1 2">
    <name type="scientific">Flexivirga oryzae</name>
    <dbReference type="NCBI Taxonomy" id="1794944"/>
    <lineage>
        <taxon>Bacteria</taxon>
        <taxon>Bacillati</taxon>
        <taxon>Actinomycetota</taxon>
        <taxon>Actinomycetes</taxon>
        <taxon>Micrococcales</taxon>
        <taxon>Dermacoccaceae</taxon>
        <taxon>Flexivirga</taxon>
    </lineage>
</organism>
<comment type="caution">
    <text evidence="1">The sequence shown here is derived from an EMBL/GenBank/DDBJ whole genome shotgun (WGS) entry which is preliminary data.</text>
</comment>
<name>A0A839N3D2_9MICO</name>
<keyword evidence="1" id="KW-0378">Hydrolase</keyword>
<dbReference type="EMBL" id="JACHVQ010000001">
    <property type="protein sequence ID" value="MBB2890463.1"/>
    <property type="molecule type" value="Genomic_DNA"/>
</dbReference>
<evidence type="ECO:0000313" key="1">
    <source>
        <dbReference type="EMBL" id="MBB2890463.1"/>
    </source>
</evidence>